<reference evidence="2 3" key="1">
    <citation type="journal article" date="2024" name="Nat. Commun.">
        <title>Phylogenomics reveals the evolutionary origins of lichenization in chlorophyte algae.</title>
        <authorList>
            <person name="Puginier C."/>
            <person name="Libourel C."/>
            <person name="Otte J."/>
            <person name="Skaloud P."/>
            <person name="Haon M."/>
            <person name="Grisel S."/>
            <person name="Petersen M."/>
            <person name="Berrin J.G."/>
            <person name="Delaux P.M."/>
            <person name="Dal Grande F."/>
            <person name="Keller J."/>
        </authorList>
    </citation>
    <scope>NUCLEOTIDE SEQUENCE [LARGE SCALE GENOMIC DNA]</scope>
    <source>
        <strain evidence="2 3">SAG 2036</strain>
    </source>
</reference>
<comment type="caution">
    <text evidence="2">The sequence shown here is derived from an EMBL/GenBank/DDBJ whole genome shotgun (WGS) entry which is preliminary data.</text>
</comment>
<dbReference type="Proteomes" id="UP001465755">
    <property type="component" value="Unassembled WGS sequence"/>
</dbReference>
<dbReference type="EMBL" id="JALJOQ010000004">
    <property type="protein sequence ID" value="KAK9813519.1"/>
    <property type="molecule type" value="Genomic_DNA"/>
</dbReference>
<evidence type="ECO:0000313" key="2">
    <source>
        <dbReference type="EMBL" id="KAK9813519.1"/>
    </source>
</evidence>
<keyword evidence="3" id="KW-1185">Reference proteome</keyword>
<dbReference type="AlphaFoldDB" id="A0AAW1PV68"/>
<sequence>MTDDFENIWLEDQGLPRELTLNHRVFIREILQQRAGRWLADRVFSDGRVQLGYKTDSVSKPTAVTCINLFKNRNYFPGSLHQDWLTKEETSIKGSQWHNLLDLVHKTVTELGEGRRAERLAQRRLQERFALRKQKVQQLKAKLAGQSKGSPATGSTGNKHSLEDAAECASPAKKQKR</sequence>
<proteinExistence type="predicted"/>
<protein>
    <recommendedName>
        <fullName evidence="4">Transposase</fullName>
    </recommendedName>
</protein>
<accession>A0AAW1PV68</accession>
<evidence type="ECO:0000256" key="1">
    <source>
        <dbReference type="SAM" id="MobiDB-lite"/>
    </source>
</evidence>
<evidence type="ECO:0008006" key="4">
    <source>
        <dbReference type="Google" id="ProtNLM"/>
    </source>
</evidence>
<gene>
    <name evidence="2" type="ORF">WJX73_004112</name>
</gene>
<organism evidence="2 3">
    <name type="scientific">Symbiochloris irregularis</name>
    <dbReference type="NCBI Taxonomy" id="706552"/>
    <lineage>
        <taxon>Eukaryota</taxon>
        <taxon>Viridiplantae</taxon>
        <taxon>Chlorophyta</taxon>
        <taxon>core chlorophytes</taxon>
        <taxon>Trebouxiophyceae</taxon>
        <taxon>Trebouxiales</taxon>
        <taxon>Trebouxiaceae</taxon>
        <taxon>Symbiochloris</taxon>
    </lineage>
</organism>
<feature type="region of interest" description="Disordered" evidence="1">
    <location>
        <begin position="140"/>
        <end position="177"/>
    </location>
</feature>
<name>A0AAW1PV68_9CHLO</name>
<evidence type="ECO:0000313" key="3">
    <source>
        <dbReference type="Proteomes" id="UP001465755"/>
    </source>
</evidence>
<feature type="compositionally biased region" description="Polar residues" evidence="1">
    <location>
        <begin position="147"/>
        <end position="159"/>
    </location>
</feature>